<evidence type="ECO:0000313" key="2">
    <source>
        <dbReference type="Proteomes" id="UP000005307"/>
    </source>
</evidence>
<organism evidence="1 2">
    <name type="scientific">Octadecabacter antarcticus 307</name>
    <dbReference type="NCBI Taxonomy" id="391626"/>
    <lineage>
        <taxon>Bacteria</taxon>
        <taxon>Pseudomonadati</taxon>
        <taxon>Pseudomonadota</taxon>
        <taxon>Alphaproteobacteria</taxon>
        <taxon>Rhodobacterales</taxon>
        <taxon>Roseobacteraceae</taxon>
        <taxon>Octadecabacter</taxon>
    </lineage>
</organism>
<accession>M9RCB6</accession>
<name>M9RCB6_9RHOB</name>
<gene>
    <name evidence="1" type="ORF">OAN307_c17700</name>
</gene>
<reference evidence="1 2" key="1">
    <citation type="journal article" date="2013" name="PLoS ONE">
        <title>Poles Apart: Arctic and Antarctic Octadecabacter strains Share High Genome Plasticity and a New Type of Xanthorhodopsin.</title>
        <authorList>
            <person name="Vollmers J."/>
            <person name="Voget S."/>
            <person name="Dietrich S."/>
            <person name="Gollnow K."/>
            <person name="Smits M."/>
            <person name="Meyer K."/>
            <person name="Brinkhoff T."/>
            <person name="Simon M."/>
            <person name="Daniel R."/>
        </authorList>
    </citation>
    <scope>NUCLEOTIDE SEQUENCE [LARGE SCALE GENOMIC DNA]</scope>
    <source>
        <strain evidence="1 2">307</strain>
    </source>
</reference>
<protein>
    <submittedName>
        <fullName evidence="1">Uncharacterized protein</fullName>
    </submittedName>
</protein>
<sequence>MGRCDAALALLTFVHAQHFLGFMVGQPTFLPFAAREKIECLHANDFLPPLRVTN</sequence>
<dbReference type="AlphaFoldDB" id="M9RCB6"/>
<evidence type="ECO:0000313" key="1">
    <source>
        <dbReference type="EMBL" id="AGI67435.1"/>
    </source>
</evidence>
<keyword evidence="2" id="KW-1185">Reference proteome</keyword>
<dbReference type="EMBL" id="CP003740">
    <property type="protein sequence ID" value="AGI67435.1"/>
    <property type="molecule type" value="Genomic_DNA"/>
</dbReference>
<dbReference type="HOGENOM" id="CLU_3045940_0_0_5"/>
<dbReference type="KEGG" id="oat:OAN307_c17700"/>
<proteinExistence type="predicted"/>
<dbReference type="Proteomes" id="UP000005307">
    <property type="component" value="Chromosome"/>
</dbReference>
<dbReference type="STRING" id="391626.OAN307_c17700"/>